<gene>
    <name evidence="1" type="ORF">QYH67_00965</name>
</gene>
<proteinExistence type="predicted"/>
<reference evidence="1" key="1">
    <citation type="submission" date="2023-07" db="EMBL/GenBank/DDBJ databases">
        <title>Evaluation of the beneficial properties of pineapple isolates.</title>
        <authorList>
            <person name="Adefiranye O."/>
        </authorList>
    </citation>
    <scope>NUCLEOTIDE SEQUENCE</scope>
    <source>
        <strain evidence="1">PAPLE_T1</strain>
    </source>
</reference>
<dbReference type="RefSeq" id="WP_150888751.1">
    <property type="nucleotide sequence ID" value="NZ_CAKZJA010000021.1"/>
</dbReference>
<dbReference type="Proteomes" id="UP001171687">
    <property type="component" value="Unassembled WGS sequence"/>
</dbReference>
<accession>A0AAW7MAB5</accession>
<protein>
    <submittedName>
        <fullName evidence="1">Siphovirus Gp157 family protein</fullName>
    </submittedName>
</protein>
<dbReference type="Pfam" id="PF05565">
    <property type="entry name" value="Sipho_Gp157"/>
    <property type="match status" value="1"/>
</dbReference>
<organism evidence="1 2">
    <name type="scientific">Staphylococcus auricularis</name>
    <dbReference type="NCBI Taxonomy" id="29379"/>
    <lineage>
        <taxon>Bacteria</taxon>
        <taxon>Bacillati</taxon>
        <taxon>Bacillota</taxon>
        <taxon>Bacilli</taxon>
        <taxon>Bacillales</taxon>
        <taxon>Staphylococcaceae</taxon>
        <taxon>Staphylococcus</taxon>
    </lineage>
</organism>
<dbReference type="EMBL" id="JAUHQC010000004">
    <property type="protein sequence ID" value="MDN4532160.1"/>
    <property type="molecule type" value="Genomic_DNA"/>
</dbReference>
<name>A0AAW7MAB5_9STAP</name>
<evidence type="ECO:0000313" key="2">
    <source>
        <dbReference type="Proteomes" id="UP001171687"/>
    </source>
</evidence>
<dbReference type="InterPro" id="IPR008840">
    <property type="entry name" value="Sipho_Gp157"/>
</dbReference>
<comment type="caution">
    <text evidence="1">The sequence shown here is derived from an EMBL/GenBank/DDBJ whole genome shotgun (WGS) entry which is preliminary data.</text>
</comment>
<evidence type="ECO:0000313" key="1">
    <source>
        <dbReference type="EMBL" id="MDN4532160.1"/>
    </source>
</evidence>
<dbReference type="AlphaFoldDB" id="A0AAW7MAB5"/>
<sequence>MSNIFELTDDYANVLKMIDEGWSMDALQDTLDAIKVDMDTKVDNTVGLIKSLEGDIETIDKEVKRLQGEKKRRDGVVKRLKDNLRYALDVQDKPNYRTSKNYIYKRNNAPSKNIIDEKLIPNDYWVSQAPKLNAKQLVDDLKSGKEIPGVELKQTVSLVVK</sequence>